<evidence type="ECO:0000256" key="2">
    <source>
        <dbReference type="SAM" id="MobiDB-lite"/>
    </source>
</evidence>
<feature type="region of interest" description="Disordered" evidence="2">
    <location>
        <begin position="1"/>
        <end position="95"/>
    </location>
</feature>
<keyword evidence="4" id="KW-1185">Reference proteome</keyword>
<feature type="coiled-coil region" evidence="1">
    <location>
        <begin position="186"/>
        <end position="213"/>
    </location>
</feature>
<evidence type="ECO:0000313" key="3">
    <source>
        <dbReference type="EMBL" id="CZT41514.1"/>
    </source>
</evidence>
<dbReference type="Proteomes" id="UP000177625">
    <property type="component" value="Unassembled WGS sequence"/>
</dbReference>
<sequence>MSTHEKKTTRAPISNLRANKSPIATPPRVALHGRSKTDRDAQQVTSVSNSAKLGIGSAGGGRVAGTDVTSTSPASEVDDGASTASSSTSQSSTLLEKNGQIANLTRELSIMKDEFSTSLTSLSHKLAAETSTLQYWQNKYSHLNATFQQKDASYRLLREEFTGSVEAREERERDMETRISSLLLDRDAFREAYNEAMGEVREKEEQVRLLQGQVRGLKSWVSSSSKSGEQVSDEVFGEEMRRLGNGLQNWVITNFRRVRIGKFCSSPSRSLG</sequence>
<accession>A0A1E1LXD1</accession>
<proteinExistence type="predicted"/>
<dbReference type="EMBL" id="FJVC01000036">
    <property type="protein sequence ID" value="CZT41514.1"/>
    <property type="molecule type" value="Genomic_DNA"/>
</dbReference>
<dbReference type="AlphaFoldDB" id="A0A1E1LXD1"/>
<name>A0A1E1LXD1_RHYSE</name>
<organism evidence="3 4">
    <name type="scientific">Rhynchosporium secalis</name>
    <name type="common">Barley scald fungus</name>
    <dbReference type="NCBI Taxonomy" id="38038"/>
    <lineage>
        <taxon>Eukaryota</taxon>
        <taxon>Fungi</taxon>
        <taxon>Dikarya</taxon>
        <taxon>Ascomycota</taxon>
        <taxon>Pezizomycotina</taxon>
        <taxon>Leotiomycetes</taxon>
        <taxon>Helotiales</taxon>
        <taxon>Ploettnerulaceae</taxon>
        <taxon>Rhynchosporium</taxon>
    </lineage>
</organism>
<protein>
    <submittedName>
        <fullName evidence="3">Uncharacterized protein</fullName>
    </submittedName>
</protein>
<reference evidence="4" key="1">
    <citation type="submission" date="2016-03" db="EMBL/GenBank/DDBJ databases">
        <authorList>
            <person name="Guldener U."/>
        </authorList>
    </citation>
    <scope>NUCLEOTIDE SEQUENCE [LARGE SCALE GENOMIC DNA]</scope>
</reference>
<keyword evidence="1" id="KW-0175">Coiled coil</keyword>
<feature type="compositionally biased region" description="Polar residues" evidence="2">
    <location>
        <begin position="42"/>
        <end position="51"/>
    </location>
</feature>
<gene>
    <name evidence="3" type="ORF">RSE6_01260</name>
</gene>
<evidence type="ECO:0000313" key="4">
    <source>
        <dbReference type="Proteomes" id="UP000177625"/>
    </source>
</evidence>
<evidence type="ECO:0000256" key="1">
    <source>
        <dbReference type="SAM" id="Coils"/>
    </source>
</evidence>
<feature type="compositionally biased region" description="Low complexity" evidence="2">
    <location>
        <begin position="81"/>
        <end position="93"/>
    </location>
</feature>